<dbReference type="Proteomes" id="UP001061958">
    <property type="component" value="Unassembled WGS sequence"/>
</dbReference>
<dbReference type="SUPFAM" id="SSF56112">
    <property type="entry name" value="Protein kinase-like (PK-like)"/>
    <property type="match status" value="1"/>
</dbReference>
<evidence type="ECO:0000313" key="11">
    <source>
        <dbReference type="EMBL" id="GJQ09982.1"/>
    </source>
</evidence>
<dbReference type="GO" id="GO:0005524">
    <property type="term" value="F:ATP binding"/>
    <property type="evidence" value="ECO:0007669"/>
    <property type="project" value="UniProtKB-KW"/>
</dbReference>
<organism evidence="11 12">
    <name type="scientific">Galdieria partita</name>
    <dbReference type="NCBI Taxonomy" id="83374"/>
    <lineage>
        <taxon>Eukaryota</taxon>
        <taxon>Rhodophyta</taxon>
        <taxon>Bangiophyceae</taxon>
        <taxon>Galdieriales</taxon>
        <taxon>Galdieriaceae</taxon>
        <taxon>Galdieria</taxon>
    </lineage>
</organism>
<evidence type="ECO:0000256" key="1">
    <source>
        <dbReference type="ARBA" id="ARBA00022679"/>
    </source>
</evidence>
<proteinExistence type="inferred from homology"/>
<dbReference type="Pfam" id="PF00069">
    <property type="entry name" value="Pkinase"/>
    <property type="match status" value="1"/>
</dbReference>
<dbReference type="PANTHER" id="PTHR44329">
    <property type="entry name" value="SERINE/THREONINE-PROTEIN KINASE TNNI3K-RELATED"/>
    <property type="match status" value="1"/>
</dbReference>
<keyword evidence="5 8" id="KW-0378">Hydrolase</keyword>
<keyword evidence="3" id="KW-0547">Nucleotide-binding</keyword>
<keyword evidence="6" id="KW-0067">ATP-binding</keyword>
<reference evidence="11" key="2">
    <citation type="submission" date="2022-01" db="EMBL/GenBank/DDBJ databases">
        <authorList>
            <person name="Hirooka S."/>
            <person name="Miyagishima S.Y."/>
        </authorList>
    </citation>
    <scope>NUCLEOTIDE SEQUENCE</scope>
    <source>
        <strain evidence="11">NBRC 102759</strain>
    </source>
</reference>
<feature type="domain" description="Protein kinase" evidence="9">
    <location>
        <begin position="9"/>
        <end position="292"/>
    </location>
</feature>
<dbReference type="SUPFAM" id="SSF81606">
    <property type="entry name" value="PP2C-like"/>
    <property type="match status" value="1"/>
</dbReference>
<comment type="caution">
    <text evidence="11">The sequence shown here is derived from an EMBL/GenBank/DDBJ whole genome shotgun (WGS) entry which is preliminary data.</text>
</comment>
<evidence type="ECO:0000256" key="8">
    <source>
        <dbReference type="RuleBase" id="RU003465"/>
    </source>
</evidence>
<dbReference type="EMBL" id="BQMJ01000012">
    <property type="protein sequence ID" value="GJQ09982.1"/>
    <property type="molecule type" value="Genomic_DNA"/>
</dbReference>
<evidence type="ECO:0000256" key="6">
    <source>
        <dbReference type="ARBA" id="ARBA00022840"/>
    </source>
</evidence>
<keyword evidence="1" id="KW-0808">Transferase</keyword>
<dbReference type="InterPro" id="IPR000222">
    <property type="entry name" value="PP2C_BS"/>
</dbReference>
<dbReference type="PROSITE" id="PS51746">
    <property type="entry name" value="PPM_2"/>
    <property type="match status" value="1"/>
</dbReference>
<dbReference type="InterPro" id="IPR008271">
    <property type="entry name" value="Ser/Thr_kinase_AS"/>
</dbReference>
<comment type="similarity">
    <text evidence="8">Belongs to the PP2C family.</text>
</comment>
<keyword evidence="2" id="KW-0479">Metal-binding</keyword>
<dbReference type="SMART" id="SM00332">
    <property type="entry name" value="PP2Cc"/>
    <property type="match status" value="1"/>
</dbReference>
<keyword evidence="7 8" id="KW-0904">Protein phosphatase</keyword>
<reference evidence="11" key="1">
    <citation type="journal article" date="2022" name="Proc. Natl. Acad. Sci. U.S.A.">
        <title>Life cycle and functional genomics of the unicellular red alga Galdieria for elucidating algal and plant evolution and industrial use.</title>
        <authorList>
            <person name="Hirooka S."/>
            <person name="Itabashi T."/>
            <person name="Ichinose T.M."/>
            <person name="Onuma R."/>
            <person name="Fujiwara T."/>
            <person name="Yamashita S."/>
            <person name="Jong L.W."/>
            <person name="Tomita R."/>
            <person name="Iwane A.H."/>
            <person name="Miyagishima S.Y."/>
        </authorList>
    </citation>
    <scope>NUCLEOTIDE SEQUENCE</scope>
    <source>
        <strain evidence="11">NBRC 102759</strain>
    </source>
</reference>
<dbReference type="GO" id="GO:0004721">
    <property type="term" value="F:phosphoprotein phosphatase activity"/>
    <property type="evidence" value="ECO:0007669"/>
    <property type="project" value="UniProtKB-KW"/>
</dbReference>
<evidence type="ECO:0000256" key="7">
    <source>
        <dbReference type="ARBA" id="ARBA00022912"/>
    </source>
</evidence>
<dbReference type="GO" id="GO:0004674">
    <property type="term" value="F:protein serine/threonine kinase activity"/>
    <property type="evidence" value="ECO:0007669"/>
    <property type="project" value="TreeGrafter"/>
</dbReference>
<dbReference type="InterPro" id="IPR011009">
    <property type="entry name" value="Kinase-like_dom_sf"/>
</dbReference>
<evidence type="ECO:0000256" key="3">
    <source>
        <dbReference type="ARBA" id="ARBA00022741"/>
    </source>
</evidence>
<dbReference type="Pfam" id="PF00481">
    <property type="entry name" value="PP2C"/>
    <property type="match status" value="1"/>
</dbReference>
<evidence type="ECO:0000259" key="10">
    <source>
        <dbReference type="PROSITE" id="PS51746"/>
    </source>
</evidence>
<dbReference type="PANTHER" id="PTHR44329:SF288">
    <property type="entry name" value="MITOGEN-ACTIVATED PROTEIN KINASE KINASE KINASE 20"/>
    <property type="match status" value="1"/>
</dbReference>
<dbReference type="CDD" id="cd00143">
    <property type="entry name" value="PP2Cc"/>
    <property type="match status" value="1"/>
</dbReference>
<evidence type="ECO:0000313" key="12">
    <source>
        <dbReference type="Proteomes" id="UP001061958"/>
    </source>
</evidence>
<dbReference type="PROSITE" id="PS00108">
    <property type="entry name" value="PROTEIN_KINASE_ST"/>
    <property type="match status" value="1"/>
</dbReference>
<keyword evidence="4" id="KW-0418">Kinase</keyword>
<dbReference type="InterPro" id="IPR036457">
    <property type="entry name" value="PPM-type-like_dom_sf"/>
</dbReference>
<evidence type="ECO:0000256" key="4">
    <source>
        <dbReference type="ARBA" id="ARBA00022777"/>
    </source>
</evidence>
<dbReference type="SMART" id="SM00220">
    <property type="entry name" value="S_TKc"/>
    <property type="match status" value="1"/>
</dbReference>
<dbReference type="Gene3D" id="1.10.510.10">
    <property type="entry name" value="Transferase(Phosphotransferase) domain 1"/>
    <property type="match status" value="1"/>
</dbReference>
<evidence type="ECO:0008006" key="13">
    <source>
        <dbReference type="Google" id="ProtNLM"/>
    </source>
</evidence>
<evidence type="ECO:0000256" key="5">
    <source>
        <dbReference type="ARBA" id="ARBA00022801"/>
    </source>
</evidence>
<feature type="domain" description="PPM-type phosphatase" evidence="10">
    <location>
        <begin position="343"/>
        <end position="599"/>
    </location>
</feature>
<dbReference type="Gene3D" id="3.60.40.10">
    <property type="entry name" value="PPM-type phosphatase domain"/>
    <property type="match status" value="1"/>
</dbReference>
<dbReference type="GO" id="GO:0046872">
    <property type="term" value="F:metal ion binding"/>
    <property type="evidence" value="ECO:0007669"/>
    <property type="project" value="UniProtKB-KW"/>
</dbReference>
<sequence>MRWIKPNELTFKRQLAQGSSATVFLGVLDGQEVAVRKPHIRSLESLQRFEWEVNVRSRLCHPRVLPLVAVCNEAPNYCTISPYMQRGTLFEFIHERNVELALSEALNIITQLVEAVVYLHSKNLVHRDIKSENFLLDNNWNVVISDLDLLIEKGIDDQEMVSLASECRPSAGRLKHQVGTLIYLAPEILENKQHTYACDIYSLGVVMNEILTGVIPYVDRKMEIPQVQTILETRFNESKLKRAIVVEGLRPVLVSSVQVPVELREWIQQCWSKDPNERPRASELLLNIKGLIRHLEGSSSLYRKIQNGRMIDAKQSDQTECGNSGHFFYSSLKFTEIRYSYSSVGVCAIPGLRGEDRMEDRYCILSPFRLPEEHLLAVFDGHGGDECAEFLKQNFADTLSTFLDKTFAAEDALKCTFQQLDDQFIASHKSSTAGSTALVLYFAPNGVLFVANAGDSLAVLGSNSVNPLILNRQHSLHLCDDERTRIESKGGSLIPIKISNETCYRIEGQISLTRAFGDSHLKQFLTSEPELSILEKKDWVIYDWIILATDGLWDALSPQDVSHIMRKTVSKGDLVSKRLVNEAIEKGSKDNITAIAIFLKQF</sequence>
<dbReference type="AlphaFoldDB" id="A0A9C7UNZ6"/>
<dbReference type="InterPro" id="IPR001932">
    <property type="entry name" value="PPM-type_phosphatase-like_dom"/>
</dbReference>
<dbReference type="InterPro" id="IPR051681">
    <property type="entry name" value="Ser/Thr_Kinases-Pseudokinases"/>
</dbReference>
<dbReference type="PROSITE" id="PS50011">
    <property type="entry name" value="PROTEIN_KINASE_DOM"/>
    <property type="match status" value="1"/>
</dbReference>
<evidence type="ECO:0000259" key="9">
    <source>
        <dbReference type="PROSITE" id="PS50011"/>
    </source>
</evidence>
<name>A0A9C7UNZ6_9RHOD</name>
<evidence type="ECO:0000256" key="2">
    <source>
        <dbReference type="ARBA" id="ARBA00022723"/>
    </source>
</evidence>
<keyword evidence="12" id="KW-1185">Reference proteome</keyword>
<protein>
    <recommendedName>
        <fullName evidence="13">Protein-serine/threonine phosphatase</fullName>
    </recommendedName>
</protein>
<dbReference type="InterPro" id="IPR000719">
    <property type="entry name" value="Prot_kinase_dom"/>
</dbReference>
<dbReference type="PROSITE" id="PS01032">
    <property type="entry name" value="PPM_1"/>
    <property type="match status" value="1"/>
</dbReference>
<accession>A0A9C7UNZ6</accession>
<gene>
    <name evidence="11" type="ORF">GpartN1_g1773.t1</name>
</gene>
<dbReference type="OrthoDB" id="10264738at2759"/>